<dbReference type="Proteomes" id="UP000050795">
    <property type="component" value="Unassembled WGS sequence"/>
</dbReference>
<proteinExistence type="predicted"/>
<keyword evidence="1" id="KW-1185">Reference proteome</keyword>
<organism evidence="1 2">
    <name type="scientific">Trichobilharzia regenti</name>
    <name type="common">Nasal bird schistosome</name>
    <dbReference type="NCBI Taxonomy" id="157069"/>
    <lineage>
        <taxon>Eukaryota</taxon>
        <taxon>Metazoa</taxon>
        <taxon>Spiralia</taxon>
        <taxon>Lophotrochozoa</taxon>
        <taxon>Platyhelminthes</taxon>
        <taxon>Trematoda</taxon>
        <taxon>Digenea</taxon>
        <taxon>Strigeidida</taxon>
        <taxon>Schistosomatoidea</taxon>
        <taxon>Schistosomatidae</taxon>
        <taxon>Trichobilharzia</taxon>
    </lineage>
</organism>
<protein>
    <submittedName>
        <fullName evidence="2">Uncharacterized protein</fullName>
    </submittedName>
</protein>
<dbReference type="WBParaSite" id="TREG1_49920.1">
    <property type="protein sequence ID" value="TREG1_49920.1"/>
    <property type="gene ID" value="TREG1_49920"/>
</dbReference>
<sequence>MDEGRHPESKQTYLSVSFKIHYFIELSEERKRELRHHVHHGLQFLVISINVSSHRSKLFFRLQPWSRDVLTGANLTQTSSISQCQIISCPPLQFFHAVPGLVNTDQYGGLQEDIRNMSKPPKPVFPDDNTQSMLTSTVTKTHYQTSKLRTR</sequence>
<evidence type="ECO:0000313" key="2">
    <source>
        <dbReference type="WBParaSite" id="TREG1_49920.1"/>
    </source>
</evidence>
<evidence type="ECO:0000313" key="1">
    <source>
        <dbReference type="Proteomes" id="UP000050795"/>
    </source>
</evidence>
<reference evidence="1" key="1">
    <citation type="submission" date="2022-06" db="EMBL/GenBank/DDBJ databases">
        <authorList>
            <person name="Berger JAMES D."/>
            <person name="Berger JAMES D."/>
        </authorList>
    </citation>
    <scope>NUCLEOTIDE SEQUENCE [LARGE SCALE GENOMIC DNA]</scope>
</reference>
<reference evidence="2" key="2">
    <citation type="submission" date="2023-11" db="UniProtKB">
        <authorList>
            <consortium name="WormBaseParasite"/>
        </authorList>
    </citation>
    <scope>IDENTIFICATION</scope>
</reference>
<dbReference type="AlphaFoldDB" id="A0AA85JT89"/>
<name>A0AA85JT89_TRIRE</name>
<accession>A0AA85JT89</accession>